<comment type="caution">
    <text evidence="1">The sequence shown here is derived from an EMBL/GenBank/DDBJ whole genome shotgun (WGS) entry which is preliminary data.</text>
</comment>
<accession>A0AAV9VH14</accession>
<organism evidence="1 2">
    <name type="scientific">Orbilia brochopaga</name>
    <dbReference type="NCBI Taxonomy" id="3140254"/>
    <lineage>
        <taxon>Eukaryota</taxon>
        <taxon>Fungi</taxon>
        <taxon>Dikarya</taxon>
        <taxon>Ascomycota</taxon>
        <taxon>Pezizomycotina</taxon>
        <taxon>Orbiliomycetes</taxon>
        <taxon>Orbiliales</taxon>
        <taxon>Orbiliaceae</taxon>
        <taxon>Orbilia</taxon>
    </lineage>
</organism>
<dbReference type="EMBL" id="JAVHNQ010000001">
    <property type="protein sequence ID" value="KAK6360007.1"/>
    <property type="molecule type" value="Genomic_DNA"/>
</dbReference>
<sequence>MSYALPPPSPSRTYFQDTISLLFFKILPAIEKLRKEVIRAMHVSQTPAHEQVLADTHYSANFPYIVFEGLLAALDGLRTNTIIGPGLPKTITTSKDGERIVTMKLDSKLIPEHRHKFEIVTIELTRLGPSTTSNFSSSIPQPPYRLRITMQHTKNVSTIVEYTLTCERTAFQQKQRFPLSKKYRNVLIDISRRQWEEAFHERDATGNRRPSIRHDNIHIGVSVYVGTDEREQVSVFRKLGLLPFDEASERYKRKLVALSGPYTTLHKRERTEKIRSRKPVQENIYERGGFSMLFDLGCAGPRLCRNQYWERPRMRDKLYRAWRQLVG</sequence>
<gene>
    <name evidence="1" type="ORF">TWF696_001128</name>
</gene>
<name>A0AAV9VH14_9PEZI</name>
<proteinExistence type="predicted"/>
<dbReference type="AlphaFoldDB" id="A0AAV9VH14"/>
<protein>
    <submittedName>
        <fullName evidence="1">Uncharacterized protein</fullName>
    </submittedName>
</protein>
<evidence type="ECO:0000313" key="1">
    <source>
        <dbReference type="EMBL" id="KAK6360007.1"/>
    </source>
</evidence>
<evidence type="ECO:0000313" key="2">
    <source>
        <dbReference type="Proteomes" id="UP001375240"/>
    </source>
</evidence>
<reference evidence="1 2" key="1">
    <citation type="submission" date="2019-10" db="EMBL/GenBank/DDBJ databases">
        <authorList>
            <person name="Palmer J.M."/>
        </authorList>
    </citation>
    <scope>NUCLEOTIDE SEQUENCE [LARGE SCALE GENOMIC DNA]</scope>
    <source>
        <strain evidence="1 2">TWF696</strain>
    </source>
</reference>
<dbReference type="Proteomes" id="UP001375240">
    <property type="component" value="Unassembled WGS sequence"/>
</dbReference>
<keyword evidence="2" id="KW-1185">Reference proteome</keyword>